<keyword evidence="2" id="KW-1185">Reference proteome</keyword>
<proteinExistence type="predicted"/>
<reference evidence="2" key="1">
    <citation type="journal article" date="2015" name="PLoS Genet.">
        <title>Genome Sequence and Transcriptome Analyses of Chrysochromulina tobin: Metabolic Tools for Enhanced Algal Fitness in the Prominent Order Prymnesiales (Haptophyceae).</title>
        <authorList>
            <person name="Hovde B.T."/>
            <person name="Deodato C.R."/>
            <person name="Hunsperger H.M."/>
            <person name="Ryken S.A."/>
            <person name="Yost W."/>
            <person name="Jha R.K."/>
            <person name="Patterson J."/>
            <person name="Monnat R.J. Jr."/>
            <person name="Barlow S.B."/>
            <person name="Starkenburg S.R."/>
            <person name="Cattolico R.A."/>
        </authorList>
    </citation>
    <scope>NUCLEOTIDE SEQUENCE</scope>
    <source>
        <strain evidence="2">CCMP291</strain>
    </source>
</reference>
<accession>A0A0M0JA80</accession>
<gene>
    <name evidence="1" type="ORF">Ctob_005207</name>
</gene>
<organism evidence="1 2">
    <name type="scientific">Chrysochromulina tobinii</name>
    <dbReference type="NCBI Taxonomy" id="1460289"/>
    <lineage>
        <taxon>Eukaryota</taxon>
        <taxon>Haptista</taxon>
        <taxon>Haptophyta</taxon>
        <taxon>Prymnesiophyceae</taxon>
        <taxon>Prymnesiales</taxon>
        <taxon>Chrysochromulinaceae</taxon>
        <taxon>Chrysochromulina</taxon>
    </lineage>
</organism>
<evidence type="ECO:0000313" key="2">
    <source>
        <dbReference type="Proteomes" id="UP000037460"/>
    </source>
</evidence>
<dbReference type="OrthoDB" id="10654474at2759"/>
<dbReference type="Proteomes" id="UP000037460">
    <property type="component" value="Unassembled WGS sequence"/>
</dbReference>
<sequence>MSVEEDVPRIAEDVQEYGGDSTGSEHVELSGAAVWLRGGGVWPDDVLYAVLTQLAGLTRELVKGWDKLEALLAPDATQRDPTQARKLSSILAARDWHLLHRPRWNPIGIPHASAHDTSADERLLAVVCHPRIESALRRHVQRATASVLAQGGFDIESGQLMQQLLDLQHVLSTLDVRDDHLCEERGERPMQETLREALLTPIKQLWQAHSRSWFCGTKISEEDLNLYSSSPRRRQRIA</sequence>
<protein>
    <submittedName>
        <fullName evidence="1">Uncharacterized protein</fullName>
    </submittedName>
</protein>
<dbReference type="EMBL" id="JWZX01003195">
    <property type="protein sequence ID" value="KOO23405.1"/>
    <property type="molecule type" value="Genomic_DNA"/>
</dbReference>
<evidence type="ECO:0000313" key="1">
    <source>
        <dbReference type="EMBL" id="KOO23405.1"/>
    </source>
</evidence>
<name>A0A0M0JA80_9EUKA</name>
<dbReference type="AlphaFoldDB" id="A0A0M0JA80"/>
<comment type="caution">
    <text evidence="1">The sequence shown here is derived from an EMBL/GenBank/DDBJ whole genome shotgun (WGS) entry which is preliminary data.</text>
</comment>